<gene>
    <name evidence="7" type="ORF">TorRG33x02_275590</name>
</gene>
<evidence type="ECO:0000256" key="6">
    <source>
        <dbReference type="SAM" id="Phobius"/>
    </source>
</evidence>
<accession>A0A2P5CRN3</accession>
<dbReference type="OrthoDB" id="8904098at2759"/>
<evidence type="ECO:0000256" key="1">
    <source>
        <dbReference type="ARBA" id="ARBA00004141"/>
    </source>
</evidence>
<feature type="transmembrane region" description="Helical" evidence="6">
    <location>
        <begin position="146"/>
        <end position="169"/>
    </location>
</feature>
<dbReference type="PANTHER" id="PTHR11654">
    <property type="entry name" value="OLIGOPEPTIDE TRANSPORTER-RELATED"/>
    <property type="match status" value="1"/>
</dbReference>
<organism evidence="7 8">
    <name type="scientific">Trema orientale</name>
    <name type="common">Charcoal tree</name>
    <name type="synonym">Celtis orientalis</name>
    <dbReference type="NCBI Taxonomy" id="63057"/>
    <lineage>
        <taxon>Eukaryota</taxon>
        <taxon>Viridiplantae</taxon>
        <taxon>Streptophyta</taxon>
        <taxon>Embryophyta</taxon>
        <taxon>Tracheophyta</taxon>
        <taxon>Spermatophyta</taxon>
        <taxon>Magnoliopsida</taxon>
        <taxon>eudicotyledons</taxon>
        <taxon>Gunneridae</taxon>
        <taxon>Pentapetalae</taxon>
        <taxon>rosids</taxon>
        <taxon>fabids</taxon>
        <taxon>Rosales</taxon>
        <taxon>Cannabaceae</taxon>
        <taxon>Trema</taxon>
    </lineage>
</organism>
<dbReference type="Proteomes" id="UP000237000">
    <property type="component" value="Unassembled WGS sequence"/>
</dbReference>
<feature type="transmembrane region" description="Helical" evidence="6">
    <location>
        <begin position="27"/>
        <end position="47"/>
    </location>
</feature>
<feature type="transmembrane region" description="Helical" evidence="6">
    <location>
        <begin position="68"/>
        <end position="86"/>
    </location>
</feature>
<evidence type="ECO:0000256" key="3">
    <source>
        <dbReference type="ARBA" id="ARBA00022692"/>
    </source>
</evidence>
<dbReference type="SUPFAM" id="SSF103473">
    <property type="entry name" value="MFS general substrate transporter"/>
    <property type="match status" value="1"/>
</dbReference>
<keyword evidence="8" id="KW-1185">Reference proteome</keyword>
<keyword evidence="4 6" id="KW-1133">Transmembrane helix</keyword>
<dbReference type="EMBL" id="JXTC01000334">
    <property type="protein sequence ID" value="PON63697.1"/>
    <property type="molecule type" value="Genomic_DNA"/>
</dbReference>
<dbReference type="InterPro" id="IPR036259">
    <property type="entry name" value="MFS_trans_sf"/>
</dbReference>
<feature type="transmembrane region" description="Helical" evidence="6">
    <location>
        <begin position="189"/>
        <end position="209"/>
    </location>
</feature>
<evidence type="ECO:0000313" key="7">
    <source>
        <dbReference type="EMBL" id="PON63697.1"/>
    </source>
</evidence>
<reference evidence="8" key="1">
    <citation type="submission" date="2016-06" db="EMBL/GenBank/DDBJ databases">
        <title>Parallel loss of symbiosis genes in relatives of nitrogen-fixing non-legume Parasponia.</title>
        <authorList>
            <person name="Van Velzen R."/>
            <person name="Holmer R."/>
            <person name="Bu F."/>
            <person name="Rutten L."/>
            <person name="Van Zeijl A."/>
            <person name="Liu W."/>
            <person name="Santuari L."/>
            <person name="Cao Q."/>
            <person name="Sharma T."/>
            <person name="Shen D."/>
            <person name="Roswanjaya Y."/>
            <person name="Wardhani T."/>
            <person name="Kalhor M.S."/>
            <person name="Jansen J."/>
            <person name="Van den Hoogen J."/>
            <person name="Gungor B."/>
            <person name="Hartog M."/>
            <person name="Hontelez J."/>
            <person name="Verver J."/>
            <person name="Yang W.-C."/>
            <person name="Schijlen E."/>
            <person name="Repin R."/>
            <person name="Schilthuizen M."/>
            <person name="Schranz E."/>
            <person name="Heidstra R."/>
            <person name="Miyata K."/>
            <person name="Fedorova E."/>
            <person name="Kohlen W."/>
            <person name="Bisseling T."/>
            <person name="Smit S."/>
            <person name="Geurts R."/>
        </authorList>
    </citation>
    <scope>NUCLEOTIDE SEQUENCE [LARGE SCALE GENOMIC DNA]</scope>
    <source>
        <strain evidence="8">cv. RG33-2</strain>
    </source>
</reference>
<evidence type="ECO:0000256" key="4">
    <source>
        <dbReference type="ARBA" id="ARBA00022989"/>
    </source>
</evidence>
<evidence type="ECO:0000256" key="5">
    <source>
        <dbReference type="ARBA" id="ARBA00023136"/>
    </source>
</evidence>
<proteinExistence type="inferred from homology"/>
<keyword evidence="5 6" id="KW-0472">Membrane</keyword>
<comment type="subcellular location">
    <subcellularLocation>
        <location evidence="1">Membrane</location>
        <topology evidence="1">Multi-pass membrane protein</topology>
    </subcellularLocation>
</comment>
<dbReference type="InterPro" id="IPR000109">
    <property type="entry name" value="POT_fam"/>
</dbReference>
<dbReference type="AlphaFoldDB" id="A0A2P5CRN3"/>
<dbReference type="InParanoid" id="A0A2P5CRN3"/>
<protein>
    <submittedName>
        <fullName evidence="7">Proton-dependent oligopeptide transporter family</fullName>
    </submittedName>
</protein>
<name>A0A2P5CRN3_TREOI</name>
<feature type="transmembrane region" description="Helical" evidence="6">
    <location>
        <begin position="106"/>
        <end position="125"/>
    </location>
</feature>
<evidence type="ECO:0000313" key="8">
    <source>
        <dbReference type="Proteomes" id="UP000237000"/>
    </source>
</evidence>
<evidence type="ECO:0000256" key="2">
    <source>
        <dbReference type="ARBA" id="ARBA00005982"/>
    </source>
</evidence>
<comment type="caution">
    <text evidence="7">The sequence shown here is derived from an EMBL/GenBank/DDBJ whole genome shotgun (WGS) entry which is preliminary data.</text>
</comment>
<dbReference type="Gene3D" id="1.20.1250.20">
    <property type="entry name" value="MFS general substrate transporter like domains"/>
    <property type="match status" value="1"/>
</dbReference>
<dbReference type="GO" id="GO:0022857">
    <property type="term" value="F:transmembrane transporter activity"/>
    <property type="evidence" value="ECO:0007669"/>
    <property type="project" value="InterPro"/>
</dbReference>
<sequence>MSALFILQGNRMDPHIGPNFKVPSASISIFNALGVIIGTPIYGWLIIPYAKKLTGHEQGFTELQRIGVGLAISVISMVSAGSLELFRLNIVRKYDFYDTKFVPMSLFWQVPQYFLVGFAEVFAMVGKSEFFYNQAPDAMRSLCSALELSTFALGNYLSSLLVTIVTNVTTRNGSTGWIPENINRGHLDYFFGLLALLSFANFIVFVCIAKCYRYKTVIRHDAT</sequence>
<comment type="similarity">
    <text evidence="2">Belongs to the major facilitator superfamily. Proton-dependent oligopeptide transporter (POT/PTR) (TC 2.A.17) family.</text>
</comment>
<keyword evidence="3 6" id="KW-0812">Transmembrane</keyword>
<dbReference type="GO" id="GO:0016020">
    <property type="term" value="C:membrane"/>
    <property type="evidence" value="ECO:0007669"/>
    <property type="project" value="UniProtKB-SubCell"/>
</dbReference>
<dbReference type="Pfam" id="PF00854">
    <property type="entry name" value="PTR2"/>
    <property type="match status" value="1"/>
</dbReference>